<evidence type="ECO:0000313" key="3">
    <source>
        <dbReference type="EMBL" id="SNY50209.1"/>
    </source>
</evidence>
<accession>A0A285IQC0</accession>
<keyword evidence="1" id="KW-0812">Transmembrane</keyword>
<dbReference type="Proteomes" id="UP000231655">
    <property type="component" value="Unassembled WGS sequence"/>
</dbReference>
<evidence type="ECO:0000256" key="1">
    <source>
        <dbReference type="SAM" id="Phobius"/>
    </source>
</evidence>
<dbReference type="EMBL" id="OBEA01000003">
    <property type="protein sequence ID" value="SNY50209.1"/>
    <property type="molecule type" value="Genomic_DNA"/>
</dbReference>
<dbReference type="Proteomes" id="UP000231702">
    <property type="component" value="Unassembled WGS sequence"/>
</dbReference>
<evidence type="ECO:0000313" key="4">
    <source>
        <dbReference type="Proteomes" id="UP000231655"/>
    </source>
</evidence>
<dbReference type="RefSeq" id="WP_097145482.1">
    <property type="nucleotide sequence ID" value="NZ_OBEA01000003.1"/>
</dbReference>
<protein>
    <submittedName>
        <fullName evidence="3">Uncharacterized protein</fullName>
    </submittedName>
</protein>
<keyword evidence="5" id="KW-1185">Reference proteome</keyword>
<keyword evidence="1" id="KW-1133">Transmembrane helix</keyword>
<proteinExistence type="predicted"/>
<sequence>MPLIASLDALGLDWSGLAGALVGGFATLLAALLSFWLGRVAERKRQDDIDRKRSAGEATSAFHKLCQWANLLANIDQQIKAHFKQAEEDGVTEVDAFLNIGPVAGKLLEPDRIRSSELRFLQTKENFQILEMATLVEQRAANIHEIYRLYTIQYLALQDWLDSISGFERQYDGPVAHDIIPEGYRSGFETRGAQLNRLLAGVCEQLEQDLPFTTEAVQKFADAAHSKFPNDFPKIKFGADERAAE</sequence>
<dbReference type="EMBL" id="PGTD01000007">
    <property type="protein sequence ID" value="PJE31704.1"/>
    <property type="molecule type" value="Genomic_DNA"/>
</dbReference>
<feature type="transmembrane region" description="Helical" evidence="1">
    <location>
        <begin position="16"/>
        <end position="37"/>
    </location>
</feature>
<reference evidence="2 5" key="2">
    <citation type="journal article" date="2018" name="Int. J. Syst. Evol. Microbiol.">
        <title>Pseudooceanicola lipolyticus sp. nov., a marine alphaproteobacterium, reclassification of Oceanicola flagellatus as Pseudooceanicola flagellatus comb. nov. and emended description of the genus Pseudooceanicola.</title>
        <authorList>
            <person name="Huang M.-M."/>
            <person name="Guo L.-L."/>
            <person name="Wu Y.-H."/>
            <person name="Lai Q.-L."/>
            <person name="Shao Z.-Z."/>
            <person name="Wang C.-S."/>
            <person name="Wu M."/>
            <person name="Xu X.-W."/>
        </authorList>
    </citation>
    <scope>NUCLEOTIDE SEQUENCE [LARGE SCALE GENOMIC DNA]</scope>
    <source>
        <strain evidence="2 5">Ar-45</strain>
    </source>
</reference>
<evidence type="ECO:0000313" key="5">
    <source>
        <dbReference type="Proteomes" id="UP000231702"/>
    </source>
</evidence>
<organism evidence="3 4">
    <name type="scientific">Pseudooceanicola antarcticus</name>
    <dbReference type="NCBI Taxonomy" id="1247613"/>
    <lineage>
        <taxon>Bacteria</taxon>
        <taxon>Pseudomonadati</taxon>
        <taxon>Pseudomonadota</taxon>
        <taxon>Alphaproteobacteria</taxon>
        <taxon>Rhodobacterales</taxon>
        <taxon>Paracoccaceae</taxon>
        <taxon>Pseudooceanicola</taxon>
    </lineage>
</organism>
<evidence type="ECO:0000313" key="2">
    <source>
        <dbReference type="EMBL" id="PJE31704.1"/>
    </source>
</evidence>
<dbReference type="AlphaFoldDB" id="A0A285IQC0"/>
<name>A0A285IQC0_9RHOB</name>
<keyword evidence="1" id="KW-0472">Membrane</keyword>
<gene>
    <name evidence="2" type="ORF">CVM39_00960</name>
    <name evidence="3" type="ORF">SAMN06297129_1724</name>
</gene>
<dbReference type="OrthoDB" id="7857823at2"/>
<reference evidence="3 4" key="1">
    <citation type="submission" date="2017-09" db="EMBL/GenBank/DDBJ databases">
        <authorList>
            <person name="Ehlers B."/>
            <person name="Leendertz F.H."/>
        </authorList>
    </citation>
    <scope>NUCLEOTIDE SEQUENCE [LARGE SCALE GENOMIC DNA]</scope>
    <source>
        <strain evidence="3 4">CGMCC 1.12662</strain>
    </source>
</reference>